<feature type="chain" id="PRO_5042219563" evidence="1">
    <location>
        <begin position="19"/>
        <end position="190"/>
    </location>
</feature>
<keyword evidence="3" id="KW-1185">Reference proteome</keyword>
<keyword evidence="1" id="KW-0732">Signal</keyword>
<evidence type="ECO:0000256" key="1">
    <source>
        <dbReference type="SAM" id="SignalP"/>
    </source>
</evidence>
<comment type="caution">
    <text evidence="2">The sequence shown here is derived from an EMBL/GenBank/DDBJ whole genome shotgun (WGS) entry which is preliminary data.</text>
</comment>
<sequence length="190" mass="21634">MDIFVLLLTACMILQGNAQYQPYSYNNFYQYPNYPMAAMPMHNLVPQNRFFWTWTSTTTSTLISTCTVFTSVNCPGRRKRFLIENLDTIEPSSVNKVETTQIASELSARNKAREIDFETAFLTDPTTYEVQSTFGNPNFFTGYNPFFREPVINPAIVPRFFLKVTTSTVTTVSIYTSRPACYSGGGYDQC</sequence>
<accession>A0AAD5L0U9</accession>
<proteinExistence type="predicted"/>
<reference evidence="2 3" key="1">
    <citation type="submission" date="2022-05" db="EMBL/GenBank/DDBJ databases">
        <title>A multi-omics perspective on studying reproductive biology in Daphnia sinensis.</title>
        <authorList>
            <person name="Jia J."/>
        </authorList>
    </citation>
    <scope>NUCLEOTIDE SEQUENCE [LARGE SCALE GENOMIC DNA]</scope>
    <source>
        <strain evidence="2 3">WSL</strain>
    </source>
</reference>
<dbReference type="AlphaFoldDB" id="A0AAD5L0U9"/>
<name>A0AAD5L0U9_9CRUS</name>
<dbReference type="EMBL" id="WJBH02000001">
    <property type="protein sequence ID" value="KAI9564042.1"/>
    <property type="molecule type" value="Genomic_DNA"/>
</dbReference>
<protein>
    <submittedName>
        <fullName evidence="2">Uncharacterized protein</fullName>
    </submittedName>
</protein>
<dbReference type="Proteomes" id="UP000820818">
    <property type="component" value="Linkage Group LG1"/>
</dbReference>
<evidence type="ECO:0000313" key="3">
    <source>
        <dbReference type="Proteomes" id="UP000820818"/>
    </source>
</evidence>
<feature type="signal peptide" evidence="1">
    <location>
        <begin position="1"/>
        <end position="18"/>
    </location>
</feature>
<gene>
    <name evidence="2" type="ORF">GHT06_007780</name>
</gene>
<organism evidence="2 3">
    <name type="scientific">Daphnia sinensis</name>
    <dbReference type="NCBI Taxonomy" id="1820382"/>
    <lineage>
        <taxon>Eukaryota</taxon>
        <taxon>Metazoa</taxon>
        <taxon>Ecdysozoa</taxon>
        <taxon>Arthropoda</taxon>
        <taxon>Crustacea</taxon>
        <taxon>Branchiopoda</taxon>
        <taxon>Diplostraca</taxon>
        <taxon>Cladocera</taxon>
        <taxon>Anomopoda</taxon>
        <taxon>Daphniidae</taxon>
        <taxon>Daphnia</taxon>
        <taxon>Daphnia similis group</taxon>
    </lineage>
</organism>
<evidence type="ECO:0000313" key="2">
    <source>
        <dbReference type="EMBL" id="KAI9564042.1"/>
    </source>
</evidence>